<dbReference type="PROSITE" id="PS51704">
    <property type="entry name" value="GP_PDE"/>
    <property type="match status" value="1"/>
</dbReference>
<sequence length="449" mass="48671">MQGEVHGIAALPSCTSVLEVPVTARLQQSASFGEPRAAALSSFSCLSVCGGDLLAKAQCEGVCESLNFGRATSRLRCPMAMIATEAVAEAPFSLEERQSQGLVLDMAHQMGGFPFIAPETSVPVSITDDRTDAASSMLVVVGHRGCGKNRILPQGGIPEARSSIRENTITSFNLAARNGAQFVEFDVQVTKDGVPIIFHDDVIITDEGLPGRHIGDLTLEEFRAIGPQSDASKVGQVLYRKAADGTIGLWTEDVEDPMCTLKEAFTEVQPSVGFNIEVKFDDDGNTSEEELHRVIDAVLEDVRQFANGRMIYFSSFHPDAVQIIRKKMSKYPVFFLTDGGSHMYTDPRRNSIEAAIEVCREGNLQGIVSEVKAVLQHPASVALVKAEGLFLFTYGELNNVGEAVLKQQNWGIDGVIVDHVLEMVRVARHMEEPASPSSASLARRSVSEM</sequence>
<dbReference type="InterPro" id="IPR030395">
    <property type="entry name" value="GP_PDE_dom"/>
</dbReference>
<keyword evidence="3" id="KW-0378">Hydrolase</keyword>
<keyword evidence="7" id="KW-1185">Reference proteome</keyword>
<feature type="domain" description="GP-PDE" evidence="5">
    <location>
        <begin position="138"/>
        <end position="427"/>
    </location>
</feature>
<evidence type="ECO:0000256" key="1">
    <source>
        <dbReference type="ARBA" id="ARBA00012247"/>
    </source>
</evidence>
<name>A0A8T0ICK2_CERPU</name>
<dbReference type="Proteomes" id="UP000822688">
    <property type="component" value="Chromosome 4"/>
</dbReference>
<evidence type="ECO:0000256" key="4">
    <source>
        <dbReference type="ARBA" id="ARBA00047512"/>
    </source>
</evidence>
<dbReference type="PANTHER" id="PTHR22958:SF1">
    <property type="entry name" value="GLYCEROPHOSPHOCHOLINE PHOSPHODIESTERASE GPCPD1"/>
    <property type="match status" value="1"/>
</dbReference>
<dbReference type="InterPro" id="IPR051578">
    <property type="entry name" value="GDPD"/>
</dbReference>
<dbReference type="AlphaFoldDB" id="A0A8T0ICK2"/>
<comment type="caution">
    <text evidence="6">The sequence shown here is derived from an EMBL/GenBank/DDBJ whole genome shotgun (WGS) entry which is preliminary data.</text>
</comment>
<dbReference type="CDD" id="cd08605">
    <property type="entry name" value="GDPD_GDE5_like_1_plant"/>
    <property type="match status" value="1"/>
</dbReference>
<evidence type="ECO:0000313" key="7">
    <source>
        <dbReference type="Proteomes" id="UP000822688"/>
    </source>
</evidence>
<dbReference type="Gene3D" id="3.20.20.190">
    <property type="entry name" value="Phosphatidylinositol (PI) phosphodiesterase"/>
    <property type="match status" value="1"/>
</dbReference>
<evidence type="ECO:0000256" key="3">
    <source>
        <dbReference type="ARBA" id="ARBA00022801"/>
    </source>
</evidence>
<proteinExistence type="predicted"/>
<dbReference type="GO" id="GO:0008889">
    <property type="term" value="F:glycerophosphodiester phosphodiesterase activity"/>
    <property type="evidence" value="ECO:0007669"/>
    <property type="project" value="UniProtKB-EC"/>
</dbReference>
<evidence type="ECO:0000256" key="2">
    <source>
        <dbReference type="ARBA" id="ARBA00022798"/>
    </source>
</evidence>
<keyword evidence="2" id="KW-0319">Glycerol metabolism</keyword>
<comment type="catalytic activity">
    <reaction evidence="4">
        <text>a sn-glycero-3-phosphodiester + H2O = an alcohol + sn-glycerol 3-phosphate + H(+)</text>
        <dbReference type="Rhea" id="RHEA:12969"/>
        <dbReference type="ChEBI" id="CHEBI:15377"/>
        <dbReference type="ChEBI" id="CHEBI:15378"/>
        <dbReference type="ChEBI" id="CHEBI:30879"/>
        <dbReference type="ChEBI" id="CHEBI:57597"/>
        <dbReference type="ChEBI" id="CHEBI:83408"/>
        <dbReference type="EC" id="3.1.4.46"/>
    </reaction>
</comment>
<dbReference type="EC" id="3.1.4.46" evidence="1"/>
<dbReference type="InterPro" id="IPR017946">
    <property type="entry name" value="PLC-like_Pdiesterase_TIM-brl"/>
</dbReference>
<dbReference type="GO" id="GO:0046475">
    <property type="term" value="P:glycerophospholipid catabolic process"/>
    <property type="evidence" value="ECO:0007669"/>
    <property type="project" value="TreeGrafter"/>
</dbReference>
<reference evidence="6" key="1">
    <citation type="submission" date="2020-06" db="EMBL/GenBank/DDBJ databases">
        <title>WGS assembly of Ceratodon purpureus strain R40.</title>
        <authorList>
            <person name="Carey S.B."/>
            <person name="Jenkins J."/>
            <person name="Shu S."/>
            <person name="Lovell J.T."/>
            <person name="Sreedasyam A."/>
            <person name="Maumus F."/>
            <person name="Tiley G.P."/>
            <person name="Fernandez-Pozo N."/>
            <person name="Barry K."/>
            <person name="Chen C."/>
            <person name="Wang M."/>
            <person name="Lipzen A."/>
            <person name="Daum C."/>
            <person name="Saski C.A."/>
            <person name="Payton A.C."/>
            <person name="Mcbreen J.C."/>
            <person name="Conrad R.E."/>
            <person name="Kollar L.M."/>
            <person name="Olsson S."/>
            <person name="Huttunen S."/>
            <person name="Landis J.B."/>
            <person name="Wickett N.J."/>
            <person name="Johnson M.G."/>
            <person name="Rensing S.A."/>
            <person name="Grimwood J."/>
            <person name="Schmutz J."/>
            <person name="Mcdaniel S.F."/>
        </authorList>
    </citation>
    <scope>NUCLEOTIDE SEQUENCE</scope>
    <source>
        <strain evidence="6">R40</strain>
    </source>
</reference>
<dbReference type="EMBL" id="CM026424">
    <property type="protein sequence ID" value="KAG0580715.1"/>
    <property type="molecule type" value="Genomic_DNA"/>
</dbReference>
<evidence type="ECO:0000313" key="6">
    <source>
        <dbReference type="EMBL" id="KAG0580715.1"/>
    </source>
</evidence>
<organism evidence="6 7">
    <name type="scientific">Ceratodon purpureus</name>
    <name type="common">Fire moss</name>
    <name type="synonym">Dicranum purpureum</name>
    <dbReference type="NCBI Taxonomy" id="3225"/>
    <lineage>
        <taxon>Eukaryota</taxon>
        <taxon>Viridiplantae</taxon>
        <taxon>Streptophyta</taxon>
        <taxon>Embryophyta</taxon>
        <taxon>Bryophyta</taxon>
        <taxon>Bryophytina</taxon>
        <taxon>Bryopsida</taxon>
        <taxon>Dicranidae</taxon>
        <taxon>Pseudoditrichales</taxon>
        <taxon>Ditrichaceae</taxon>
        <taxon>Ceratodon</taxon>
    </lineage>
</organism>
<accession>A0A8T0ICK2</accession>
<protein>
    <recommendedName>
        <fullName evidence="1">glycerophosphodiester phosphodiesterase</fullName>
        <ecNumber evidence="1">3.1.4.46</ecNumber>
    </recommendedName>
</protein>
<dbReference type="PANTHER" id="PTHR22958">
    <property type="entry name" value="GLYCEROPHOSPHORYL DIESTER PHOSPHODIESTERASE"/>
    <property type="match status" value="1"/>
</dbReference>
<dbReference type="SUPFAM" id="SSF51695">
    <property type="entry name" value="PLC-like phosphodiesterases"/>
    <property type="match status" value="1"/>
</dbReference>
<gene>
    <name evidence="6" type="ORF">KC19_4G193800</name>
</gene>
<evidence type="ECO:0000259" key="5">
    <source>
        <dbReference type="PROSITE" id="PS51704"/>
    </source>
</evidence>
<dbReference type="Pfam" id="PF03009">
    <property type="entry name" value="GDPD"/>
    <property type="match status" value="1"/>
</dbReference>
<dbReference type="GO" id="GO:0006071">
    <property type="term" value="P:glycerol metabolic process"/>
    <property type="evidence" value="ECO:0007669"/>
    <property type="project" value="UniProtKB-KW"/>
</dbReference>